<keyword evidence="5 6" id="KW-0413">Isomerase</keyword>
<dbReference type="EMBL" id="BDCR01000001">
    <property type="protein sequence ID" value="GAT61709.1"/>
    <property type="molecule type" value="Genomic_DNA"/>
</dbReference>
<evidence type="ECO:0000313" key="12">
    <source>
        <dbReference type="Proteomes" id="UP000076586"/>
    </source>
</evidence>
<dbReference type="Gene3D" id="3.10.50.40">
    <property type="match status" value="1"/>
</dbReference>
<comment type="catalytic activity">
    <reaction evidence="1 6 7">
        <text>[protein]-peptidylproline (omega=180) = [protein]-peptidylproline (omega=0)</text>
        <dbReference type="Rhea" id="RHEA:16237"/>
        <dbReference type="Rhea" id="RHEA-COMP:10747"/>
        <dbReference type="Rhea" id="RHEA-COMP:10748"/>
        <dbReference type="ChEBI" id="CHEBI:83833"/>
        <dbReference type="ChEBI" id="CHEBI:83834"/>
        <dbReference type="EC" id="5.2.1.8"/>
    </reaction>
</comment>
<dbReference type="RefSeq" id="WP_084252207.1">
    <property type="nucleotide sequence ID" value="NZ_BDCR01000001.1"/>
</dbReference>
<dbReference type="PROSITE" id="PS50059">
    <property type="entry name" value="FKBP_PPIASE"/>
    <property type="match status" value="1"/>
</dbReference>
<feature type="compositionally biased region" description="Low complexity" evidence="8">
    <location>
        <begin position="260"/>
        <end position="274"/>
    </location>
</feature>
<dbReference type="AlphaFoldDB" id="A0A170YCX7"/>
<comment type="caution">
    <text evidence="11">The sequence shown here is derived from an EMBL/GenBank/DDBJ whole genome shotgun (WGS) entry which is preliminary data.</text>
</comment>
<dbReference type="OrthoDB" id="9814548at2"/>
<proteinExistence type="inferred from homology"/>
<name>A0A170YCX7_9BACT</name>
<evidence type="ECO:0000256" key="1">
    <source>
        <dbReference type="ARBA" id="ARBA00000971"/>
    </source>
</evidence>
<protein>
    <recommendedName>
        <fullName evidence="7">Peptidyl-prolyl cis-trans isomerase</fullName>
        <ecNumber evidence="7">5.2.1.8</ecNumber>
    </recommendedName>
</protein>
<evidence type="ECO:0000256" key="5">
    <source>
        <dbReference type="ARBA" id="ARBA00023235"/>
    </source>
</evidence>
<feature type="chain" id="PRO_5007904812" description="Peptidyl-prolyl cis-trans isomerase" evidence="9">
    <location>
        <begin position="21"/>
        <end position="274"/>
    </location>
</feature>
<evidence type="ECO:0000256" key="9">
    <source>
        <dbReference type="SAM" id="SignalP"/>
    </source>
</evidence>
<dbReference type="GO" id="GO:0003755">
    <property type="term" value="F:peptidyl-prolyl cis-trans isomerase activity"/>
    <property type="evidence" value="ECO:0007669"/>
    <property type="project" value="UniProtKB-UniRule"/>
</dbReference>
<dbReference type="PANTHER" id="PTHR43811">
    <property type="entry name" value="FKBP-TYPE PEPTIDYL-PROLYL CIS-TRANS ISOMERASE FKPA"/>
    <property type="match status" value="1"/>
</dbReference>
<dbReference type="GO" id="GO:0006457">
    <property type="term" value="P:protein folding"/>
    <property type="evidence" value="ECO:0007669"/>
    <property type="project" value="InterPro"/>
</dbReference>
<dbReference type="InterPro" id="IPR001179">
    <property type="entry name" value="PPIase_FKBP_dom"/>
</dbReference>
<dbReference type="InterPro" id="IPR046357">
    <property type="entry name" value="PPIase_dom_sf"/>
</dbReference>
<evidence type="ECO:0000256" key="8">
    <source>
        <dbReference type="SAM" id="MobiDB-lite"/>
    </source>
</evidence>
<dbReference type="Pfam" id="PF00254">
    <property type="entry name" value="FKBP_C"/>
    <property type="match status" value="1"/>
</dbReference>
<dbReference type="FunFam" id="3.10.50.40:FF:000045">
    <property type="entry name" value="Peptidyl-prolyl cis-trans isomerase"/>
    <property type="match status" value="1"/>
</dbReference>
<dbReference type="PANTHER" id="PTHR43811:SF19">
    <property type="entry name" value="39 KDA FK506-BINDING NUCLEAR PROTEIN"/>
    <property type="match status" value="1"/>
</dbReference>
<evidence type="ECO:0000256" key="6">
    <source>
        <dbReference type="PROSITE-ProRule" id="PRU00277"/>
    </source>
</evidence>
<dbReference type="Pfam" id="PF01346">
    <property type="entry name" value="FKBP_N"/>
    <property type="match status" value="1"/>
</dbReference>
<evidence type="ECO:0000259" key="10">
    <source>
        <dbReference type="PROSITE" id="PS50059"/>
    </source>
</evidence>
<dbReference type="STRING" id="681398.PJIAN_1292"/>
<feature type="compositionally biased region" description="Basic and acidic residues" evidence="8">
    <location>
        <begin position="247"/>
        <end position="259"/>
    </location>
</feature>
<feature type="region of interest" description="Disordered" evidence="8">
    <location>
        <begin position="247"/>
        <end position="274"/>
    </location>
</feature>
<evidence type="ECO:0000256" key="3">
    <source>
        <dbReference type="ARBA" id="ARBA00022729"/>
    </source>
</evidence>
<organism evidence="11 12">
    <name type="scientific">Paludibacter jiangxiensis</name>
    <dbReference type="NCBI Taxonomy" id="681398"/>
    <lineage>
        <taxon>Bacteria</taxon>
        <taxon>Pseudomonadati</taxon>
        <taxon>Bacteroidota</taxon>
        <taxon>Bacteroidia</taxon>
        <taxon>Bacteroidales</taxon>
        <taxon>Paludibacteraceae</taxon>
        <taxon>Paludibacter</taxon>
    </lineage>
</organism>
<feature type="domain" description="PPIase FKBP-type" evidence="10">
    <location>
        <begin position="152"/>
        <end position="239"/>
    </location>
</feature>
<dbReference type="SUPFAM" id="SSF54534">
    <property type="entry name" value="FKBP-like"/>
    <property type="match status" value="1"/>
</dbReference>
<feature type="signal peptide" evidence="9">
    <location>
        <begin position="1"/>
        <end position="20"/>
    </location>
</feature>
<comment type="similarity">
    <text evidence="2 7">Belongs to the FKBP-type PPIase family.</text>
</comment>
<dbReference type="InterPro" id="IPR036944">
    <property type="entry name" value="PPIase_FKBP_N_sf"/>
</dbReference>
<keyword evidence="3 9" id="KW-0732">Signal</keyword>
<dbReference type="EC" id="5.2.1.8" evidence="7"/>
<reference evidence="12" key="1">
    <citation type="submission" date="2016-04" db="EMBL/GenBank/DDBJ databases">
        <title>Draft genome sequence of Paludibacter jiangxiensis strain NM7.</title>
        <authorList>
            <person name="Qiu Y."/>
            <person name="Matsuura N."/>
            <person name="Ohashi A."/>
            <person name="Tourlousse M.D."/>
            <person name="Sekiguchi Y."/>
        </authorList>
    </citation>
    <scope>NUCLEOTIDE SEQUENCE [LARGE SCALE GENOMIC DNA]</scope>
    <source>
        <strain evidence="12">NM7</strain>
    </source>
</reference>
<evidence type="ECO:0000256" key="4">
    <source>
        <dbReference type="ARBA" id="ARBA00023110"/>
    </source>
</evidence>
<evidence type="ECO:0000256" key="7">
    <source>
        <dbReference type="RuleBase" id="RU003915"/>
    </source>
</evidence>
<evidence type="ECO:0000256" key="2">
    <source>
        <dbReference type="ARBA" id="ARBA00006577"/>
    </source>
</evidence>
<sequence>MKKTFLMIAAFALVFTAAEAKSPKKTEAKAAPQEKIFTNGVDSMSYALGLNLGADFAKNIKTIPGGQCNVDLLIKAFSTAMKGDSALMAKEFANTYFRSYMMAAQAKDAAAKKEAGEKFLAENKTKEGVKTTASGLQYIVLKEGNGVKPKDVDTVVVHYTGTLIDGTKFDSSVDRGEPITFPLNGVIKGWTEGVQLMTVGSKYKFFIPYSLGYGEQGAGNGVIPPYATLVFEVELLNVKPYKEPVKVEEPAKPADDVKAAKPATKKAPAAKAKK</sequence>
<dbReference type="Proteomes" id="UP000076586">
    <property type="component" value="Unassembled WGS sequence"/>
</dbReference>
<reference evidence="12" key="2">
    <citation type="journal article" date="2017" name="Genome Announc.">
        <title>Draft genome sequence of Paludibacter jiangxiensis NM7(T), a propionate-producing fermentative bacterium.</title>
        <authorList>
            <person name="Qiu Y.-L."/>
            <person name="Tourlousse D.M."/>
            <person name="Matsuura N."/>
            <person name="Ohashi A."/>
            <person name="Sekiguchi Y."/>
        </authorList>
    </citation>
    <scope>NUCLEOTIDE SEQUENCE [LARGE SCALE GENOMIC DNA]</scope>
    <source>
        <strain evidence="12">NM7</strain>
    </source>
</reference>
<keyword evidence="4 6" id="KW-0697">Rotamase</keyword>
<dbReference type="Gene3D" id="1.10.287.460">
    <property type="entry name" value="Peptidyl-prolyl cis-trans isomerase, FKBP-type, N-terminal domain"/>
    <property type="match status" value="1"/>
</dbReference>
<keyword evidence="12" id="KW-1185">Reference proteome</keyword>
<evidence type="ECO:0000313" key="11">
    <source>
        <dbReference type="EMBL" id="GAT61709.1"/>
    </source>
</evidence>
<gene>
    <name evidence="11" type="ORF">PJIAN_1292</name>
</gene>
<dbReference type="InterPro" id="IPR000774">
    <property type="entry name" value="PPIase_FKBP_N"/>
</dbReference>
<accession>A0A170YCX7</accession>